<dbReference type="GO" id="GO:0003677">
    <property type="term" value="F:DNA binding"/>
    <property type="evidence" value="ECO:0007669"/>
    <property type="project" value="UniProtKB-KW"/>
</dbReference>
<dbReference type="InterPro" id="IPR002745">
    <property type="entry name" value="Ptrans_KptA/Tpt1"/>
</dbReference>
<dbReference type="InterPro" id="IPR042080">
    <property type="entry name" value="RNA_2'-PTrans_N"/>
</dbReference>
<dbReference type="SUPFAM" id="SSF47823">
    <property type="entry name" value="lambda integrase-like, N-terminal domain"/>
    <property type="match status" value="1"/>
</dbReference>
<sequence>MRVGIGVLITYGIAATNSLDLWWSQAADNLEPKEETTQATESWWSTWEWLENERGEGSPRKGKIPETRQENTKSWGWFQSATFLEMVWGLGWFYKIGIKVFLRLADSSLSYCGTLCASLGFAARWMYWLAVAVVGVFLLQLGVWTVTWVLFPVLRHFLALWRYLRGQGTWHDVVSLHGVGSFRPEWVGPNVGTPWTAQYVQQQVRARSENREPLDLLVSDGAAVAHLRGRTNRHGYLADCTEVHSSSHRYWRNQLEVANCRVYLCSASPCTAPEAADVHAPLSAVVARTVEVDLREAAGKGPMARCWTVTTFWSCITCRLLSWVCCFGCQVCRRRGSRGCRRRASRPGGPGPQSQRHLHVDSETESEGGEEDYPCQADQIALAAGDNQARNEPLCLGPCKDAARKTPIKLLQPDEAVSCRDELKVDEEGYHFYACDRHRDRYVASKALRGCAVEGCNSAARVLHRNVKLCKLHAAKEEKRPPHVPRATLDARKQSSESEELPPNKSAQESAVAAAEPIKDGKASQVLADYVRSRCQGGSDSDARAACAWALLSDQDLSNVLKATAQQYLARLPATFPAASRRALEDLANPAPVDPVLQLEDRTPSVKKSRRAGLRRDSRPGRPPAAPSWVPAQETPGAAAFFRSKKPGNGTAQGTLATLAAAPPTFDGASSLAISARPWRAGAFTDPEPRPVDDATKALQSIAKAVLSKDEAAGQERGKVSSIGKTEERLVFLARGCDALTVPVCASTVGKELFHALKTAGSQGRPQMRALQFPVNINNRIAFGIASMNIGGKEVKSLPEFCLSAADFPLTTEADFDTFAPPTDFRLEKRPRGPVTLTAWFRCALRMAWALSRAYGTEHYPQWEGAATKLLRLGEEVGYAWPLQWIANVWEELWSRYVEELKQLDRDLRRQMGEEAPSFERIRFFATAPDVEGNPWLRLPQTFDLDSDSEFFHTDILPRHNRMLSRTCWQQALKASSLGQTPTEGGRAGGESDPRAGKPAKGETTALLGPPLTTKEASRSLDHRPKCRDTGKYYCWDFISHRGCKQGNGCPHQHPKAGKIPKWDTFDWSIQMQLLRRGGLRSNKKLSPLDVEAAIVELRNSVATKSAENVAEGKTQSKPPPAGKDKDKKGARPTNTAPVAKVGQAPPRPPEELLQFAPTDAEAELAEWTKGADHTWYQDQSTPAIAEIGPDIREATLAKPEARHRAQAMTQVESVGIPAFPQLLGTYVRGCLLREKEQNPTCDLTVSHVTAALEAARDQGGPELAAQAADALSSYGDYGKVGSTAPAILSPVSWDGLIGYGTLEWQYGTWQTIDFGDELLLPADFLSQIVGAAQTSSDAPEPKQCLLLHSCAGVLLAETGIVPTPEAVEKLATSVRQRLHGQAHEAQAALGPTPDELSRAEADLRIYAHDLLHWGHDKDYRCLAAFPDRVFAPYALAIVRVDHRGSTSLEVLVGANYDSSPESTIWLLVSQGHMRLLHPPRPFVWPSTARQIQAVGWEPHLEAAGCPEAWYRAQDVLRCHICQPKYPPERCSGWGISVFGLSPLTPPDNFAPKIGQTPDPPSAWDRLDLTPPADGPWLLCIGPDVNALAERLALTGLQTVSVSDHTFDQLLASLSVLEHLVAVPGCVGLWLDLGVGSASWRAALLRAVPQSVLAALLITAPLGLAVREFASHVAPVRVPPAWLPQRGPLWLYSQHPVVLACAPALPGDLPSFVATLFRPEARFAPGAVRRYFNFVSSTPYSREALGHAATLGSALLEAANGWKAATQVLREEGQRKRGDHFAGLHETYLEPLVHPSLLEEARRTAKHGVEVRAHMQEGERVRANPHPSLKGHLDEAAEQIWNDAQKGRVLIVVDRGQDGLRGVVSAPLARVPKYNPDRTVSNKGRVIWDATAVNKVCTKEDHPPALQPRHSELARLLLWWASRYPALPILLSKKDVAEAFKWIPVSDDDVRLFAADLGGKDFGHPGSTIVLVYNVLTFGWRGAPGQFMLFAWTIKSAFHSLKPNDPEWNDATPFRSLVLMDNTIICEPDIGLRPHYAVTAVEELTRRVLGPEAINPAKDAEEGGLTSSKLIWGLLYDTEQGTRTLPPVKLEKASHLLRLTEFDPGNTKVPLRLLQELRGNQQFWIAAMPALAPLLSATNALLGPADSDGYARPKGSPAVQARAWQRFWEAVEVQRLLVEMKSEWTTVFTHPLVEALSLQEVLALPGQAKQAIWASGDATLETIGAVDWTNRSAFSLKIAELEGPLRTFVETSKEEDPQEAEGEGGPEEETLIVAVTELLALVALASVQREKWRGKVVIYAGDNQVVRSWVQKRTAPRAIAAYLLQLLSVLESVYGFRVYTAYIRTYHNRTADDLTRLDPRLVFQREGLQELENVAAYFRALLDRGQSALERVPAGLAMALLDKVCVEWDCDYGAYSAAVLSLGAVAYASHSSRGHWRTPVDAWDGQPVDFLFGRVGPRTTSAAELARGASRAQAKEVWADTPTEREAKECAQGLEALGYQTLVKCVAGRTLEDQIWWRRWVVCGKRGGAAREPPCLSADEEPQTPAKAYYDLTWLQPDKQIPADAWVSCEVNLDSGMPHLGATSPRPAGHFKLNGKRALLWEPHRPLSSLHQHSCEEGRPDALYLLGTSTKGPSPRRLLPVEVQRLWGVKPERSTRSDPDEAAKHALLEPPTGLAKLAGLWAGGGAACFAPATPDDPSATDKVGVCTLPWEDEAERAMLGWVEQRQRERVVGGKGSDRRSRSHRGPEGSDPVQSDQGKGYKGKSGKQADWQWKRDLSGAVSRVLRHEGGTEASPMTEEGWMRLRVLMGHPQVARLGAQEKDLRDLVQRDNKQRYTLADHDNEAWVAAWSGHSIPFVVGPAWPLPEDAVPRLLVHGSYARHQTSISQKGIKRRRRDVHLQDPKNHHRRWRADLEIKVLIDTQVAMVAGCTFRLTGNEVYLCDADIPAAAIEGIEPWDNLPGGDKSEGKVAGRDGFPRLGIWEVDAKSNDLKQETLTHEVVKEGVAEARFAPVEIDLGSEPNWDAEESAEESSPTKREGNKEPASGSGPGLGSEGQESQGARMEGATASAPVKYEEPKEEKLETKSTTPEPRPKRLMLGTAKVLLLSLVAEADAHNWERLTDRLRTVQGSGEEKAELVERLEELAEARSSSRKGLLESAAQERQRLSALSQEQQEYLGRLSPAMREFEKRNLLVPPLARRAQRARERAARNQAQAPKAPRGAAGSGQRDPEEAADLLDDDLRKAAAQDLREFRQELVGQEKPRSTGRQPKSKARRKRRREAKKKKTQTAPVTKGALWATVAAASTPLTEGCGKGEVGGSPPMFLLVLLLGLLVWVAVARIAPGSPRRASKRLCWCLLLGALPPGAGQTSETKAQGEDNARAWEFWLLLALAAYGLLNLAAKLQTALFGTLTYRKAARAPARNECSKRRKPSPREPALACTPHGEAYHLPTCGHVKGRPHRILRPCCVCNPQVAAGRNDDAERDRNHAIAHLATLLVGVFLIATAVCWGCWAPCCRARSAPSEDGGEWCAEAGIPPGTLTCNREIPAADPDRRVGVQIRPRKRVRFAASDTEIQEDVAAKPRSPSASSLKGGPARVKVPFLGGPSKAKEMSKSKGDFRLATLQGKDEWEAESLSVMLNRYAQATQKAYQAQWVWWQLFCNRRGLSPWRNVRRYDATEEQLLIEFALHTAVNGDRAPGTVKVRLAAMRSLHLTAGLPDPTAHTPRLSLVLAGLKRRYGTKERRRPVTPRMLSWLRAYLLQGSLASHDAALLWGAVTLGWFFLLRASEYLDVGYTDQSKGLKGKDVILSCNGKPCKLHDLQAATEITLHIRGSKTDIYNRRPISREAISALLVKAARAVGEEPGDLKTHSLRFGGASALWAAYKDAAIVKRFGRWASDSFQTYLWDSKESSRGVATNMATADLTPA</sequence>
<keyword evidence="5" id="KW-0863">Zinc-finger</keyword>
<keyword evidence="7" id="KW-1133">Transmembrane helix</keyword>
<evidence type="ECO:0000313" key="10">
    <source>
        <dbReference type="EMBL" id="CAL1140070.1"/>
    </source>
</evidence>
<keyword evidence="7" id="KW-0812">Transmembrane</keyword>
<dbReference type="InterPro" id="IPR042081">
    <property type="entry name" value="RNA_2'-PTrans_C"/>
</dbReference>
<protein>
    <recommendedName>
        <fullName evidence="2">2'-phosphotransferase</fullName>
        <ecNumber evidence="2">2.7.1.160</ecNumber>
    </recommendedName>
</protein>
<evidence type="ECO:0000256" key="2">
    <source>
        <dbReference type="ARBA" id="ARBA00012007"/>
    </source>
</evidence>
<keyword evidence="5" id="KW-0862">Zinc</keyword>
<feature type="region of interest" description="Disordered" evidence="6">
    <location>
        <begin position="3197"/>
        <end position="3230"/>
    </location>
</feature>
<feature type="region of interest" description="Disordered" evidence="6">
    <location>
        <begin position="1105"/>
        <end position="1152"/>
    </location>
</feature>
<dbReference type="Proteomes" id="UP001152797">
    <property type="component" value="Unassembled WGS sequence"/>
</dbReference>
<feature type="compositionally biased region" description="Basic and acidic residues" evidence="6">
    <location>
        <begin position="3071"/>
        <end position="3082"/>
    </location>
</feature>
<keyword evidence="3" id="KW-0238">DNA-binding</keyword>
<feature type="region of interest" description="Disordered" evidence="6">
    <location>
        <begin position="3010"/>
        <end position="3093"/>
    </location>
</feature>
<dbReference type="OrthoDB" id="10068687at2759"/>
<feature type="region of interest" description="Disordered" evidence="6">
    <location>
        <begin position="340"/>
        <end position="372"/>
    </location>
</feature>
<evidence type="ECO:0000256" key="7">
    <source>
        <dbReference type="SAM" id="Phobius"/>
    </source>
</evidence>
<feature type="transmembrane region" description="Helical" evidence="7">
    <location>
        <begin position="3320"/>
        <end position="3339"/>
    </location>
</feature>
<evidence type="ECO:0000313" key="11">
    <source>
        <dbReference type="Proteomes" id="UP001152797"/>
    </source>
</evidence>
<dbReference type="EMBL" id="CAMXCT030001105">
    <property type="protein sequence ID" value="CAL4774007.1"/>
    <property type="molecule type" value="Genomic_DNA"/>
</dbReference>
<reference evidence="10" key="2">
    <citation type="submission" date="2024-04" db="EMBL/GenBank/DDBJ databases">
        <authorList>
            <person name="Chen Y."/>
            <person name="Shah S."/>
            <person name="Dougan E. K."/>
            <person name="Thang M."/>
            <person name="Chan C."/>
        </authorList>
    </citation>
    <scope>NUCLEOTIDE SEQUENCE [LARGE SCALE GENOMIC DNA]</scope>
</reference>
<comment type="function">
    <text evidence="1">Catalyzes the last step of tRNA splicing, the transfer of the splice junction 2'-phosphate from ligated tRNA to NAD to produce ADP-ribose 1''-2'' cyclic phosphate.</text>
</comment>
<dbReference type="InterPro" id="IPR000571">
    <property type="entry name" value="Znf_CCCH"/>
</dbReference>
<dbReference type="InterPro" id="IPR043502">
    <property type="entry name" value="DNA/RNA_pol_sf"/>
</dbReference>
<feature type="transmembrane region" description="Helical" evidence="7">
    <location>
        <begin position="127"/>
        <end position="154"/>
    </location>
</feature>
<accession>A0A9P1C8E7</accession>
<dbReference type="PANTHER" id="PTHR34605:SF3">
    <property type="entry name" value="P CELL-TYPE AGGLUTINATION PROTEIN MAP4-LIKE-RELATED"/>
    <property type="match status" value="1"/>
</dbReference>
<feature type="transmembrane region" description="Helical" evidence="7">
    <location>
        <begin position="3485"/>
        <end position="3508"/>
    </location>
</feature>
<dbReference type="SUPFAM" id="SSF56672">
    <property type="entry name" value="DNA/RNA polymerases"/>
    <property type="match status" value="1"/>
</dbReference>
<feature type="region of interest" description="Disordered" evidence="6">
    <location>
        <begin position="477"/>
        <end position="516"/>
    </location>
</feature>
<comment type="catalytic activity">
    <reaction evidence="4">
        <text>2'-phospho-[ligated tRNA] + NAD(+) = mature tRNA + ADP-alpha-D-ribose 1'',2''-cyclic phosphate + nicotinamide</text>
        <dbReference type="Rhea" id="RHEA:23324"/>
        <dbReference type="Rhea" id="RHEA-COMP:11106"/>
        <dbReference type="Rhea" id="RHEA-COMP:11107"/>
        <dbReference type="ChEBI" id="CHEBI:17154"/>
        <dbReference type="ChEBI" id="CHEBI:57540"/>
        <dbReference type="ChEBI" id="CHEBI:76596"/>
        <dbReference type="ChEBI" id="CHEBI:82883"/>
        <dbReference type="ChEBI" id="CHEBI:85027"/>
        <dbReference type="EC" id="2.7.1.160"/>
    </reaction>
</comment>
<dbReference type="InterPro" id="IPR011010">
    <property type="entry name" value="DNA_brk_join_enz"/>
</dbReference>
<proteinExistence type="predicted"/>
<feature type="domain" description="C3H1-type" evidence="8">
    <location>
        <begin position="1029"/>
        <end position="1057"/>
    </location>
</feature>
<name>A0A9P1C8E7_9DINO</name>
<feature type="compositionally biased region" description="Basic residues" evidence="6">
    <location>
        <begin position="3267"/>
        <end position="3284"/>
    </location>
</feature>
<evidence type="ECO:0000256" key="3">
    <source>
        <dbReference type="ARBA" id="ARBA00023125"/>
    </source>
</evidence>
<dbReference type="GO" id="GO:0008270">
    <property type="term" value="F:zinc ion binding"/>
    <property type="evidence" value="ECO:0007669"/>
    <property type="project" value="UniProtKB-KW"/>
</dbReference>
<dbReference type="Gene3D" id="1.10.150.130">
    <property type="match status" value="1"/>
</dbReference>
<keyword evidence="5" id="KW-0479">Metal-binding</keyword>
<feature type="compositionally biased region" description="Acidic residues" evidence="6">
    <location>
        <begin position="363"/>
        <end position="372"/>
    </location>
</feature>
<evidence type="ECO:0000256" key="1">
    <source>
        <dbReference type="ARBA" id="ARBA00003343"/>
    </source>
</evidence>
<organism evidence="9">
    <name type="scientific">Cladocopium goreaui</name>
    <dbReference type="NCBI Taxonomy" id="2562237"/>
    <lineage>
        <taxon>Eukaryota</taxon>
        <taxon>Sar</taxon>
        <taxon>Alveolata</taxon>
        <taxon>Dinophyceae</taxon>
        <taxon>Suessiales</taxon>
        <taxon>Symbiodiniaceae</taxon>
        <taxon>Cladocopium</taxon>
    </lineage>
</organism>
<feature type="region of interest" description="Disordered" evidence="6">
    <location>
        <begin position="595"/>
        <end position="633"/>
    </location>
</feature>
<dbReference type="Gene3D" id="3.20.170.30">
    <property type="match status" value="1"/>
</dbReference>
<feature type="region of interest" description="Disordered" evidence="6">
    <location>
        <begin position="2726"/>
        <end position="2769"/>
    </location>
</feature>
<keyword evidence="11" id="KW-1185">Reference proteome</keyword>
<comment type="caution">
    <text evidence="9">The sequence shown here is derived from an EMBL/GenBank/DDBJ whole genome shotgun (WGS) entry which is preliminary data.</text>
</comment>
<feature type="zinc finger region" description="C3H1-type" evidence="5">
    <location>
        <begin position="1029"/>
        <end position="1057"/>
    </location>
</feature>
<evidence type="ECO:0000259" key="8">
    <source>
        <dbReference type="PROSITE" id="PS50103"/>
    </source>
</evidence>
<dbReference type="PANTHER" id="PTHR34605">
    <property type="entry name" value="PHAGE_INTEGRASE DOMAIN-CONTAINING PROTEIN"/>
    <property type="match status" value="1"/>
</dbReference>
<dbReference type="Gene3D" id="1.10.10.970">
    <property type="entry name" value="RNA 2'-phosphotransferase, Tpt1/KptA family, N-terminal domain"/>
    <property type="match status" value="1"/>
</dbReference>
<feature type="region of interest" description="Disordered" evidence="6">
    <location>
        <begin position="3145"/>
        <end position="3169"/>
    </location>
</feature>
<evidence type="ECO:0000256" key="5">
    <source>
        <dbReference type="PROSITE-ProRule" id="PRU00723"/>
    </source>
</evidence>
<feature type="region of interest" description="Disordered" evidence="6">
    <location>
        <begin position="3251"/>
        <end position="3289"/>
    </location>
</feature>
<dbReference type="InterPro" id="IPR010998">
    <property type="entry name" value="Integrase_recombinase_N"/>
</dbReference>
<dbReference type="SUPFAM" id="SSF56349">
    <property type="entry name" value="DNA breaking-rejoining enzymes"/>
    <property type="match status" value="1"/>
</dbReference>
<feature type="compositionally biased region" description="Basic and acidic residues" evidence="6">
    <location>
        <begin position="3251"/>
        <end position="3261"/>
    </location>
</feature>
<keyword evidence="7" id="KW-0472">Membrane</keyword>
<dbReference type="Pfam" id="PF01885">
    <property type="entry name" value="PTS_2-RNA"/>
    <property type="match status" value="1"/>
</dbReference>
<dbReference type="InterPro" id="IPR052925">
    <property type="entry name" value="Phage_Integrase-like_Recomb"/>
</dbReference>
<evidence type="ECO:0000313" key="9">
    <source>
        <dbReference type="EMBL" id="CAI3986695.1"/>
    </source>
</evidence>
<evidence type="ECO:0000256" key="6">
    <source>
        <dbReference type="SAM" id="MobiDB-lite"/>
    </source>
</evidence>
<dbReference type="EMBL" id="CAMXCT020001105">
    <property type="protein sequence ID" value="CAL1140070.1"/>
    <property type="molecule type" value="Genomic_DNA"/>
</dbReference>
<dbReference type="EC" id="2.7.1.160" evidence="2"/>
<reference evidence="9" key="1">
    <citation type="submission" date="2022-10" db="EMBL/GenBank/DDBJ databases">
        <authorList>
            <person name="Chen Y."/>
            <person name="Dougan E. K."/>
            <person name="Chan C."/>
            <person name="Rhodes N."/>
            <person name="Thang M."/>
        </authorList>
    </citation>
    <scope>NUCLEOTIDE SEQUENCE</scope>
</reference>
<dbReference type="SUPFAM" id="SSF56399">
    <property type="entry name" value="ADP-ribosylation"/>
    <property type="match status" value="1"/>
</dbReference>
<gene>
    <name evidence="9" type="ORF">C1SCF055_LOCUS14028</name>
</gene>
<evidence type="ECO:0000256" key="4">
    <source>
        <dbReference type="ARBA" id="ARBA00047949"/>
    </source>
</evidence>
<feature type="region of interest" description="Disordered" evidence="6">
    <location>
        <begin position="976"/>
        <end position="1010"/>
    </location>
</feature>
<feature type="compositionally biased region" description="Basic and acidic residues" evidence="6">
    <location>
        <begin position="2726"/>
        <end position="2747"/>
    </location>
</feature>
<dbReference type="EMBL" id="CAMXCT010001105">
    <property type="protein sequence ID" value="CAI3986695.1"/>
    <property type="molecule type" value="Genomic_DNA"/>
</dbReference>
<dbReference type="GO" id="GO:0000215">
    <property type="term" value="F:tRNA 2'-phosphotransferase activity"/>
    <property type="evidence" value="ECO:0007669"/>
    <property type="project" value="UniProtKB-EC"/>
</dbReference>
<dbReference type="PROSITE" id="PS50103">
    <property type="entry name" value="ZF_C3H1"/>
    <property type="match status" value="1"/>
</dbReference>